<reference evidence="1 2" key="1">
    <citation type="journal article" date="2013" name="Genome Biol.">
        <title>Genome of Acanthamoeba castellanii highlights extensive lateral gene transfer and early evolution of tyrosine kinase signaling.</title>
        <authorList>
            <person name="Clarke M."/>
            <person name="Lohan A.J."/>
            <person name="Liu B."/>
            <person name="Lagkouvardos I."/>
            <person name="Roy S."/>
            <person name="Zafar N."/>
            <person name="Bertelli C."/>
            <person name="Schilde C."/>
            <person name="Kianianmomeni A."/>
            <person name="Burglin T.R."/>
            <person name="Frech C."/>
            <person name="Turcotte B."/>
            <person name="Kopec K.O."/>
            <person name="Synnott J.M."/>
            <person name="Choo C."/>
            <person name="Paponov I."/>
            <person name="Finkler A."/>
            <person name="Soon Heng Tan C."/>
            <person name="Hutchins A.P."/>
            <person name="Weinmeier T."/>
            <person name="Rattei T."/>
            <person name="Chu J.S."/>
            <person name="Gimenez G."/>
            <person name="Irimia M."/>
            <person name="Rigden D.J."/>
            <person name="Fitzpatrick D.A."/>
            <person name="Lorenzo-Morales J."/>
            <person name="Bateman A."/>
            <person name="Chiu C.H."/>
            <person name="Tang P."/>
            <person name="Hegemann P."/>
            <person name="Fromm H."/>
            <person name="Raoult D."/>
            <person name="Greub G."/>
            <person name="Miranda-Saavedra D."/>
            <person name="Chen N."/>
            <person name="Nash P."/>
            <person name="Ginger M.L."/>
            <person name="Horn M."/>
            <person name="Schaap P."/>
            <person name="Caler L."/>
            <person name="Loftus B."/>
        </authorList>
    </citation>
    <scope>NUCLEOTIDE SEQUENCE [LARGE SCALE GENOMIC DNA]</scope>
    <source>
        <strain evidence="1 2">Neff</strain>
    </source>
</reference>
<evidence type="ECO:0000313" key="2">
    <source>
        <dbReference type="Proteomes" id="UP000011083"/>
    </source>
</evidence>
<dbReference type="KEGG" id="acan:ACA1_135950"/>
<evidence type="ECO:0000313" key="1">
    <source>
        <dbReference type="EMBL" id="ELR11395.1"/>
    </source>
</evidence>
<dbReference type="AlphaFoldDB" id="L8GE70"/>
<sequence>MDAPPASVAFREVWAELAALGRVLPPKPYARDGRWGFYLEGGQSKEAALKACPRAKAFDPKAGAMWFETQQSANAKGWDWSGETEVSVFQFCASSLKEDWYKSWPDFWEKTVGRGNNLPRLKGKPDAVVLVHSGGTCLTLAQKGTTFYIVFCIST</sequence>
<dbReference type="GeneID" id="14911838"/>
<name>L8GE70_ACACF</name>
<accession>L8GE70</accession>
<dbReference type="RefSeq" id="XP_004333408.1">
    <property type="nucleotide sequence ID" value="XM_004333360.1"/>
</dbReference>
<dbReference type="VEuPathDB" id="AmoebaDB:ACA1_135950"/>
<proteinExistence type="predicted"/>
<dbReference type="Proteomes" id="UP000011083">
    <property type="component" value="Unassembled WGS sequence"/>
</dbReference>
<organism evidence="1 2">
    <name type="scientific">Acanthamoeba castellanii (strain ATCC 30010 / Neff)</name>
    <dbReference type="NCBI Taxonomy" id="1257118"/>
    <lineage>
        <taxon>Eukaryota</taxon>
        <taxon>Amoebozoa</taxon>
        <taxon>Discosea</taxon>
        <taxon>Longamoebia</taxon>
        <taxon>Centramoebida</taxon>
        <taxon>Acanthamoebidae</taxon>
        <taxon>Acanthamoeba</taxon>
    </lineage>
</organism>
<keyword evidence="2" id="KW-1185">Reference proteome</keyword>
<protein>
    <submittedName>
        <fullName evidence="1">Uncharacterized protein</fullName>
    </submittedName>
</protein>
<gene>
    <name evidence="1" type="ORF">ACA1_135950</name>
</gene>
<dbReference type="EMBL" id="KB008153">
    <property type="protein sequence ID" value="ELR11395.1"/>
    <property type="molecule type" value="Genomic_DNA"/>
</dbReference>